<dbReference type="GO" id="GO:0030313">
    <property type="term" value="C:cell envelope"/>
    <property type="evidence" value="ECO:0007669"/>
    <property type="project" value="UniProtKB-SubCell"/>
</dbReference>
<sequence>MKQMLDETSAGGGRSEPTSAASPADGPRLADIIGPAARPHRWRRWGIAAVAVLALLAAYLLWPLLVGSGDGMTYTTAPATRGGLTVTVTATGSVQPTEKVDVSSELSGRIKSVNVDYNSPVKTGDVLAELATDNLEAALASGRAKLASAKANVAKARTTITSTESTLQSKKVLVGRNVSSSQELVEAQANYDSAVASEAAAKADVDVAAADLSLAESNLSKAVIRSPIDGVVLTRSVDPGATVAASLSAPTLFVIAGDLRQMELQVDVDEADVGETAVGQKATFSVDAYPDQSFPAAIKDIRFVSETTNNVVTYKALLTVDNTKLLLRPGMTATADIVVNEVKDAILIPNAALRYVPPATASKPLMFGLFRPPNMGAITSAEPTGHERRVYVLRDGVPVPVSIEIGATDGVHTVVKSGDVKQGDSLIVDATARK</sequence>
<evidence type="ECO:0000313" key="8">
    <source>
        <dbReference type="EMBL" id="SHF94576.1"/>
    </source>
</evidence>
<evidence type="ECO:0000313" key="9">
    <source>
        <dbReference type="Proteomes" id="UP000184485"/>
    </source>
</evidence>
<organism evidence="8 9">
    <name type="scientific">Kaistia soli DSM 19436</name>
    <dbReference type="NCBI Taxonomy" id="1122133"/>
    <lineage>
        <taxon>Bacteria</taxon>
        <taxon>Pseudomonadati</taxon>
        <taxon>Pseudomonadota</taxon>
        <taxon>Alphaproteobacteria</taxon>
        <taxon>Hyphomicrobiales</taxon>
        <taxon>Kaistiaceae</taxon>
        <taxon>Kaistia</taxon>
    </lineage>
</organism>
<dbReference type="Gene3D" id="2.40.30.170">
    <property type="match status" value="1"/>
</dbReference>
<feature type="transmembrane region" description="Helical" evidence="5">
    <location>
        <begin position="45"/>
        <end position="65"/>
    </location>
</feature>
<dbReference type="InterPro" id="IPR058792">
    <property type="entry name" value="Beta-barrel_RND_2"/>
</dbReference>
<dbReference type="AlphaFoldDB" id="A0A1M5FSY5"/>
<keyword evidence="3" id="KW-0175">Coiled coil</keyword>
<dbReference type="OrthoDB" id="9791520at2"/>
<comment type="similarity">
    <text evidence="2">Belongs to the membrane fusion protein (MFP) (TC 8.A.1) family.</text>
</comment>
<evidence type="ECO:0000259" key="7">
    <source>
        <dbReference type="Pfam" id="PF25954"/>
    </source>
</evidence>
<evidence type="ECO:0000259" key="6">
    <source>
        <dbReference type="Pfam" id="PF25917"/>
    </source>
</evidence>
<evidence type="ECO:0000256" key="5">
    <source>
        <dbReference type="SAM" id="Phobius"/>
    </source>
</evidence>
<evidence type="ECO:0000256" key="1">
    <source>
        <dbReference type="ARBA" id="ARBA00004196"/>
    </source>
</evidence>
<dbReference type="InterPro" id="IPR050465">
    <property type="entry name" value="UPF0194_transport"/>
</dbReference>
<dbReference type="Gene3D" id="1.10.287.470">
    <property type="entry name" value="Helix hairpin bin"/>
    <property type="match status" value="1"/>
</dbReference>
<keyword evidence="5" id="KW-1133">Transmembrane helix</keyword>
<dbReference type="PANTHER" id="PTHR32347:SF14">
    <property type="entry name" value="EFFLUX SYSTEM COMPONENT YKNX-RELATED"/>
    <property type="match status" value="1"/>
</dbReference>
<dbReference type="NCBIfam" id="TIGR01730">
    <property type="entry name" value="RND_mfp"/>
    <property type="match status" value="1"/>
</dbReference>
<dbReference type="STRING" id="1122133.SAMN02745157_3156"/>
<dbReference type="Pfam" id="PF25917">
    <property type="entry name" value="BSH_RND"/>
    <property type="match status" value="1"/>
</dbReference>
<accession>A0A1M5FSY5</accession>
<keyword evidence="5" id="KW-0812">Transmembrane</keyword>
<protein>
    <submittedName>
        <fullName evidence="8">HlyD family secretion protein</fullName>
    </submittedName>
</protein>
<dbReference type="GO" id="GO:0016020">
    <property type="term" value="C:membrane"/>
    <property type="evidence" value="ECO:0007669"/>
    <property type="project" value="InterPro"/>
</dbReference>
<dbReference type="PANTHER" id="PTHR32347">
    <property type="entry name" value="EFFLUX SYSTEM COMPONENT YKNX-RELATED"/>
    <property type="match status" value="1"/>
</dbReference>
<keyword evidence="9" id="KW-1185">Reference proteome</keyword>
<proteinExistence type="inferred from homology"/>
<feature type="region of interest" description="Disordered" evidence="4">
    <location>
        <begin position="1"/>
        <end position="28"/>
    </location>
</feature>
<feature type="domain" description="CusB-like beta-barrel" evidence="7">
    <location>
        <begin position="264"/>
        <end position="337"/>
    </location>
</feature>
<evidence type="ECO:0000256" key="4">
    <source>
        <dbReference type="SAM" id="MobiDB-lite"/>
    </source>
</evidence>
<dbReference type="InterPro" id="IPR006143">
    <property type="entry name" value="RND_pump_MFP"/>
</dbReference>
<dbReference type="Proteomes" id="UP000184485">
    <property type="component" value="Unassembled WGS sequence"/>
</dbReference>
<dbReference type="Pfam" id="PF25954">
    <property type="entry name" value="Beta-barrel_RND_2"/>
    <property type="match status" value="1"/>
</dbReference>
<gene>
    <name evidence="8" type="ORF">SAMN02745157_3156</name>
</gene>
<dbReference type="InterPro" id="IPR058625">
    <property type="entry name" value="MdtA-like_BSH"/>
</dbReference>
<evidence type="ECO:0000256" key="3">
    <source>
        <dbReference type="ARBA" id="ARBA00023054"/>
    </source>
</evidence>
<dbReference type="Gene3D" id="2.40.50.100">
    <property type="match status" value="1"/>
</dbReference>
<reference evidence="8 9" key="1">
    <citation type="submission" date="2016-11" db="EMBL/GenBank/DDBJ databases">
        <authorList>
            <person name="Jaros S."/>
            <person name="Januszkiewicz K."/>
            <person name="Wedrychowicz H."/>
        </authorList>
    </citation>
    <scope>NUCLEOTIDE SEQUENCE [LARGE SCALE GENOMIC DNA]</scope>
    <source>
        <strain evidence="8 9">DSM 19436</strain>
    </source>
</reference>
<feature type="domain" description="Multidrug resistance protein MdtA-like barrel-sandwich hybrid" evidence="6">
    <location>
        <begin position="98"/>
        <end position="251"/>
    </location>
</feature>
<evidence type="ECO:0000256" key="2">
    <source>
        <dbReference type="ARBA" id="ARBA00009477"/>
    </source>
</evidence>
<name>A0A1M5FSY5_9HYPH</name>
<comment type="subcellular location">
    <subcellularLocation>
        <location evidence="1">Cell envelope</location>
    </subcellularLocation>
</comment>
<keyword evidence="5" id="KW-0472">Membrane</keyword>
<dbReference type="SUPFAM" id="SSF111369">
    <property type="entry name" value="HlyD-like secretion proteins"/>
    <property type="match status" value="1"/>
</dbReference>
<dbReference type="EMBL" id="FQUP01000003">
    <property type="protein sequence ID" value="SHF94576.1"/>
    <property type="molecule type" value="Genomic_DNA"/>
</dbReference>
<dbReference type="GO" id="GO:0022857">
    <property type="term" value="F:transmembrane transporter activity"/>
    <property type="evidence" value="ECO:0007669"/>
    <property type="project" value="InterPro"/>
</dbReference>